<dbReference type="Proteomes" id="UP001240171">
    <property type="component" value="Unassembled WGS sequence"/>
</dbReference>
<proteinExistence type="predicted"/>
<keyword evidence="1" id="KW-1133">Transmembrane helix</keyword>
<accession>A0ABT9CEE4</accession>
<feature type="transmembrane region" description="Helical" evidence="1">
    <location>
        <begin position="129"/>
        <end position="150"/>
    </location>
</feature>
<feature type="transmembrane region" description="Helical" evidence="1">
    <location>
        <begin position="21"/>
        <end position="38"/>
    </location>
</feature>
<feature type="transmembrane region" description="Helical" evidence="1">
    <location>
        <begin position="95"/>
        <end position="117"/>
    </location>
</feature>
<feature type="transmembrane region" description="Helical" evidence="1">
    <location>
        <begin position="195"/>
        <end position="223"/>
    </location>
</feature>
<dbReference type="RefSeq" id="WP_305024843.1">
    <property type="nucleotide sequence ID" value="NZ_JAUQTB010000008.1"/>
</dbReference>
<keyword evidence="1" id="KW-0812">Transmembrane</keyword>
<gene>
    <name evidence="2" type="ORF">Q5741_14590</name>
</gene>
<keyword evidence="1" id="KW-0472">Membrane</keyword>
<dbReference type="EMBL" id="JAUQTB010000008">
    <property type="protein sequence ID" value="MDO7907635.1"/>
    <property type="molecule type" value="Genomic_DNA"/>
</dbReference>
<evidence type="ECO:0000313" key="2">
    <source>
        <dbReference type="EMBL" id="MDO7907635.1"/>
    </source>
</evidence>
<feature type="transmembrane region" description="Helical" evidence="1">
    <location>
        <begin position="50"/>
        <end position="74"/>
    </location>
</feature>
<organism evidence="2 3">
    <name type="scientific">Paenibacillus lacisoli</name>
    <dbReference type="NCBI Taxonomy" id="3064525"/>
    <lineage>
        <taxon>Bacteria</taxon>
        <taxon>Bacillati</taxon>
        <taxon>Bacillota</taxon>
        <taxon>Bacilli</taxon>
        <taxon>Bacillales</taxon>
        <taxon>Paenibacillaceae</taxon>
        <taxon>Paenibacillus</taxon>
    </lineage>
</organism>
<evidence type="ECO:0008006" key="4">
    <source>
        <dbReference type="Google" id="ProtNLM"/>
    </source>
</evidence>
<name>A0ABT9CEE4_9BACL</name>
<evidence type="ECO:0000313" key="3">
    <source>
        <dbReference type="Proteomes" id="UP001240171"/>
    </source>
</evidence>
<keyword evidence="3" id="KW-1185">Reference proteome</keyword>
<protein>
    <recommendedName>
        <fullName evidence="4">ABC transporter permease</fullName>
    </recommendedName>
</protein>
<evidence type="ECO:0000256" key="1">
    <source>
        <dbReference type="SAM" id="Phobius"/>
    </source>
</evidence>
<reference evidence="2 3" key="1">
    <citation type="submission" date="2023-07" db="EMBL/GenBank/DDBJ databases">
        <title>Paenibacillus sp. JX-17 nov. isolated from soil.</title>
        <authorList>
            <person name="Wan Y."/>
            <person name="Liu B."/>
        </authorList>
    </citation>
    <scope>NUCLEOTIDE SEQUENCE [LARGE SCALE GENOMIC DNA]</scope>
    <source>
        <strain evidence="2 3">JX-17</strain>
    </source>
</reference>
<sequence length="236" mass="26602">MWIKVWSFTLLNLKIQISEKIAVVWSLLFPVVFAFMYKNSNGQLDDEGKMYYMAFFWSFIIVVTFIQNVGLYLARLREMGQLKTYVLIAGTKTPFILSALLTQIIFCYLSMSIFNLVLGVYMDILSVKLFLYSALMMLCSLPFGAATLILTTLPAKVSSTAAIINIAFIPLSWLANHSGSLPELLKILNPFYFVIQFYLLLAYGDFGFEAGGMLALYALAALYSIRTMSLSSPVQR</sequence>
<feature type="transmembrane region" description="Helical" evidence="1">
    <location>
        <begin position="157"/>
        <end position="175"/>
    </location>
</feature>
<comment type="caution">
    <text evidence="2">The sequence shown here is derived from an EMBL/GenBank/DDBJ whole genome shotgun (WGS) entry which is preliminary data.</text>
</comment>